<sequence length="124" mass="13905">MWFYLMIKCYICIAGVAHGLRCYKCGQYNEGVGSITPCINATAHMLMECPSSDEWCIILTPQSIDESTTDKFEDMENARKNTGIHWLALPPKSDGCSLYLSFDGTLFFLAHYPTCSSRICIEIG</sequence>
<evidence type="ECO:0000313" key="3">
    <source>
        <dbReference type="Proteomes" id="UP000078541"/>
    </source>
</evidence>
<reference evidence="2 3" key="1">
    <citation type="submission" date="2016-03" db="EMBL/GenBank/DDBJ databases">
        <title>Trachymyrmex septentrionalis WGS genome.</title>
        <authorList>
            <person name="Nygaard S."/>
            <person name="Hu H."/>
            <person name="Boomsma J."/>
            <person name="Zhang G."/>
        </authorList>
    </citation>
    <scope>NUCLEOTIDE SEQUENCE [LARGE SCALE GENOMIC DNA]</scope>
    <source>
        <strain evidence="2">Tsep2-gDNA-1</strain>
        <tissue evidence="2">Whole body</tissue>
    </source>
</reference>
<accession>A0A195F2T9</accession>
<organism evidence="2 3">
    <name type="scientific">Trachymyrmex septentrionalis</name>
    <dbReference type="NCBI Taxonomy" id="34720"/>
    <lineage>
        <taxon>Eukaryota</taxon>
        <taxon>Metazoa</taxon>
        <taxon>Ecdysozoa</taxon>
        <taxon>Arthropoda</taxon>
        <taxon>Hexapoda</taxon>
        <taxon>Insecta</taxon>
        <taxon>Pterygota</taxon>
        <taxon>Neoptera</taxon>
        <taxon>Endopterygota</taxon>
        <taxon>Hymenoptera</taxon>
        <taxon>Apocrita</taxon>
        <taxon>Aculeata</taxon>
        <taxon>Formicoidea</taxon>
        <taxon>Formicidae</taxon>
        <taxon>Myrmicinae</taxon>
        <taxon>Trachymyrmex</taxon>
    </lineage>
</organism>
<dbReference type="Proteomes" id="UP000078541">
    <property type="component" value="Unassembled WGS sequence"/>
</dbReference>
<evidence type="ECO:0000256" key="1">
    <source>
        <dbReference type="SAM" id="SignalP"/>
    </source>
</evidence>
<feature type="signal peptide" evidence="1">
    <location>
        <begin position="1"/>
        <end position="19"/>
    </location>
</feature>
<keyword evidence="1" id="KW-0732">Signal</keyword>
<proteinExistence type="predicted"/>
<name>A0A195F2T9_9HYME</name>
<protein>
    <submittedName>
        <fullName evidence="2">Uncharacterized protein</fullName>
    </submittedName>
</protein>
<feature type="chain" id="PRO_5008271147" evidence="1">
    <location>
        <begin position="20"/>
        <end position="124"/>
    </location>
</feature>
<dbReference type="AlphaFoldDB" id="A0A195F2T9"/>
<gene>
    <name evidence="2" type="ORF">ALC56_10858</name>
</gene>
<evidence type="ECO:0000313" key="2">
    <source>
        <dbReference type="EMBL" id="KYN34890.1"/>
    </source>
</evidence>
<dbReference type="EMBL" id="KQ981855">
    <property type="protein sequence ID" value="KYN34890.1"/>
    <property type="molecule type" value="Genomic_DNA"/>
</dbReference>
<keyword evidence="3" id="KW-1185">Reference proteome</keyword>